<comment type="caution">
    <text evidence="1">The sequence shown here is derived from an EMBL/GenBank/DDBJ whole genome shotgun (WGS) entry which is preliminary data.</text>
</comment>
<proteinExistence type="predicted"/>
<dbReference type="Proteomes" id="UP000092993">
    <property type="component" value="Unassembled WGS sequence"/>
</dbReference>
<dbReference type="AlphaFoldDB" id="A0A1C7LKE5"/>
<name>A0A1C7LKE5_GRIFR</name>
<dbReference type="STRING" id="5627.A0A1C7LKE5"/>
<gene>
    <name evidence="2" type="ORF">A0H81_09499</name>
    <name evidence="1" type="ORF">A0H81_14804</name>
</gene>
<dbReference type="EMBL" id="LUGG01000048">
    <property type="protein sequence ID" value="OBZ65211.1"/>
    <property type="molecule type" value="Genomic_DNA"/>
</dbReference>
<reference evidence="1 3" key="1">
    <citation type="submission" date="2016-03" db="EMBL/GenBank/DDBJ databases">
        <title>Whole genome sequencing of Grifola frondosa 9006-11.</title>
        <authorList>
            <person name="Min B."/>
            <person name="Park H."/>
            <person name="Kim J.-G."/>
            <person name="Cho H."/>
            <person name="Oh Y.-L."/>
            <person name="Kong W.-S."/>
            <person name="Choi I.-G."/>
        </authorList>
    </citation>
    <scope>NUCLEOTIDE SEQUENCE [LARGE SCALE GENOMIC DNA]</scope>
    <source>
        <strain evidence="1 3">9006-11</strain>
    </source>
</reference>
<protein>
    <submittedName>
        <fullName evidence="1">Uncharacterized protein</fullName>
    </submittedName>
</protein>
<evidence type="ECO:0000313" key="2">
    <source>
        <dbReference type="EMBL" id="OBZ70951.1"/>
    </source>
</evidence>
<organism evidence="1 3">
    <name type="scientific">Grifola frondosa</name>
    <name type="common">Maitake</name>
    <name type="synonym">Polyporus frondosus</name>
    <dbReference type="NCBI Taxonomy" id="5627"/>
    <lineage>
        <taxon>Eukaryota</taxon>
        <taxon>Fungi</taxon>
        <taxon>Dikarya</taxon>
        <taxon>Basidiomycota</taxon>
        <taxon>Agaricomycotina</taxon>
        <taxon>Agaricomycetes</taxon>
        <taxon>Polyporales</taxon>
        <taxon>Grifolaceae</taxon>
        <taxon>Grifola</taxon>
    </lineage>
</organism>
<evidence type="ECO:0000313" key="3">
    <source>
        <dbReference type="Proteomes" id="UP000092993"/>
    </source>
</evidence>
<dbReference type="OrthoDB" id="2123952at2759"/>
<dbReference type="EMBL" id="LUGG01000013">
    <property type="protein sequence ID" value="OBZ70951.1"/>
    <property type="molecule type" value="Genomic_DNA"/>
</dbReference>
<evidence type="ECO:0000313" key="1">
    <source>
        <dbReference type="EMBL" id="OBZ65211.1"/>
    </source>
</evidence>
<sequence length="101" mass="11872">MRMHLDLSLSDAEKSQFAFTAWLEMDTIEDAMDRHTCGDELNFMQRREVLFDSRMHISFEFQRFIPQAYAGAKLLFYDKKAEDWSKHQAMVASRFNAVVNG</sequence>
<accession>A0A1C7LKE5</accession>
<keyword evidence="3" id="KW-1185">Reference proteome</keyword>